<keyword evidence="5 8" id="KW-1133">Transmembrane helix</keyword>
<dbReference type="PROSITE" id="PS01246">
    <property type="entry name" value="UPF0003"/>
    <property type="match status" value="1"/>
</dbReference>
<dbReference type="InterPro" id="IPR010920">
    <property type="entry name" value="LSM_dom_sf"/>
</dbReference>
<dbReference type="Proteomes" id="UP000238338">
    <property type="component" value="Unassembled WGS sequence"/>
</dbReference>
<evidence type="ECO:0000256" key="6">
    <source>
        <dbReference type="ARBA" id="ARBA00023136"/>
    </source>
</evidence>
<dbReference type="InterPro" id="IPR011066">
    <property type="entry name" value="MscS_channel_C_sf"/>
</dbReference>
<dbReference type="SUPFAM" id="SSF82689">
    <property type="entry name" value="Mechanosensitive channel protein MscS (YggB), C-terminal domain"/>
    <property type="match status" value="1"/>
</dbReference>
<feature type="transmembrane region" description="Helical" evidence="8">
    <location>
        <begin position="327"/>
        <end position="347"/>
    </location>
</feature>
<evidence type="ECO:0000313" key="13">
    <source>
        <dbReference type="EMBL" id="PQV57889.1"/>
    </source>
</evidence>
<dbReference type="SUPFAM" id="SSF50182">
    <property type="entry name" value="Sm-like ribonucleoproteins"/>
    <property type="match status" value="1"/>
</dbReference>
<proteinExistence type="inferred from homology"/>
<feature type="signal peptide" evidence="9">
    <location>
        <begin position="1"/>
        <end position="27"/>
    </location>
</feature>
<feature type="domain" description="Mechanosensitive ion channel MscS C-terminal" evidence="12">
    <location>
        <begin position="680"/>
        <end position="761"/>
    </location>
</feature>
<evidence type="ECO:0000256" key="3">
    <source>
        <dbReference type="ARBA" id="ARBA00022475"/>
    </source>
</evidence>
<evidence type="ECO:0000256" key="2">
    <source>
        <dbReference type="ARBA" id="ARBA00008017"/>
    </source>
</evidence>
<evidence type="ECO:0000256" key="9">
    <source>
        <dbReference type="SAM" id="SignalP"/>
    </source>
</evidence>
<comment type="similarity">
    <text evidence="2">Belongs to the MscS (TC 1.A.23) family.</text>
</comment>
<evidence type="ECO:0000256" key="7">
    <source>
        <dbReference type="SAM" id="MobiDB-lite"/>
    </source>
</evidence>
<accession>A0A2S8SAV6</accession>
<keyword evidence="9" id="KW-0732">Signal</keyword>
<evidence type="ECO:0000256" key="5">
    <source>
        <dbReference type="ARBA" id="ARBA00022989"/>
    </source>
</evidence>
<evidence type="ECO:0000256" key="8">
    <source>
        <dbReference type="SAM" id="Phobius"/>
    </source>
</evidence>
<dbReference type="EMBL" id="PVEP01000002">
    <property type="protein sequence ID" value="PQV57889.1"/>
    <property type="molecule type" value="Genomic_DNA"/>
</dbReference>
<dbReference type="Gene3D" id="2.30.30.60">
    <property type="match status" value="1"/>
</dbReference>
<feature type="transmembrane region" description="Helical" evidence="8">
    <location>
        <begin position="516"/>
        <end position="538"/>
    </location>
</feature>
<reference evidence="13 14" key="1">
    <citation type="submission" date="2018-02" db="EMBL/GenBank/DDBJ databases">
        <title>Genomic Encyclopedia of Archaeal and Bacterial Type Strains, Phase II (KMG-II): from individual species to whole genera.</title>
        <authorList>
            <person name="Goeker M."/>
        </authorList>
    </citation>
    <scope>NUCLEOTIDE SEQUENCE [LARGE SCALE GENOMIC DNA]</scope>
    <source>
        <strain evidence="13 14">DSM 18921</strain>
    </source>
</reference>
<organism evidence="13 14">
    <name type="scientific">Albidovulum denitrificans</name>
    <dbReference type="NCBI Taxonomy" id="404881"/>
    <lineage>
        <taxon>Bacteria</taxon>
        <taxon>Pseudomonadati</taxon>
        <taxon>Pseudomonadota</taxon>
        <taxon>Alphaproteobacteria</taxon>
        <taxon>Rhodobacterales</taxon>
        <taxon>Paracoccaceae</taxon>
        <taxon>Albidovulum</taxon>
    </lineage>
</organism>
<dbReference type="Pfam" id="PF21082">
    <property type="entry name" value="MS_channel_3rd"/>
    <property type="match status" value="1"/>
</dbReference>
<dbReference type="InterPro" id="IPR011014">
    <property type="entry name" value="MscS_channel_TM-2"/>
</dbReference>
<dbReference type="PANTHER" id="PTHR30347">
    <property type="entry name" value="POTASSIUM CHANNEL RELATED"/>
    <property type="match status" value="1"/>
</dbReference>
<dbReference type="InterPro" id="IPR006686">
    <property type="entry name" value="MscS_channel_CS"/>
</dbReference>
<feature type="transmembrane region" description="Helical" evidence="8">
    <location>
        <begin position="559"/>
        <end position="582"/>
    </location>
</feature>
<feature type="transmembrane region" description="Helical" evidence="8">
    <location>
        <begin position="400"/>
        <end position="425"/>
    </location>
</feature>
<feature type="region of interest" description="Disordered" evidence="7">
    <location>
        <begin position="779"/>
        <end position="818"/>
    </location>
</feature>
<comment type="caution">
    <text evidence="13">The sequence shown here is derived from an EMBL/GenBank/DDBJ whole genome shotgun (WGS) entry which is preliminary data.</text>
</comment>
<evidence type="ECO:0000256" key="4">
    <source>
        <dbReference type="ARBA" id="ARBA00022692"/>
    </source>
</evidence>
<feature type="transmembrane region" description="Helical" evidence="8">
    <location>
        <begin position="359"/>
        <end position="379"/>
    </location>
</feature>
<comment type="subcellular location">
    <subcellularLocation>
        <location evidence="1">Cell membrane</location>
        <topology evidence="1">Multi-pass membrane protein</topology>
    </subcellularLocation>
</comment>
<dbReference type="Pfam" id="PF12607">
    <property type="entry name" value="DUF3772"/>
    <property type="match status" value="1"/>
</dbReference>
<gene>
    <name evidence="13" type="ORF">LX70_01700</name>
</gene>
<feature type="domain" description="Mechanosensitive ion channel MscS" evidence="10">
    <location>
        <begin position="604"/>
        <end position="671"/>
    </location>
</feature>
<dbReference type="InterPro" id="IPR023408">
    <property type="entry name" value="MscS_beta-dom_sf"/>
</dbReference>
<evidence type="ECO:0000259" key="10">
    <source>
        <dbReference type="Pfam" id="PF00924"/>
    </source>
</evidence>
<keyword evidence="4 8" id="KW-0812">Transmembrane</keyword>
<feature type="transmembrane region" description="Helical" evidence="8">
    <location>
        <begin position="431"/>
        <end position="448"/>
    </location>
</feature>
<feature type="domain" description="DUF3772" evidence="11">
    <location>
        <begin position="138"/>
        <end position="197"/>
    </location>
</feature>
<keyword evidence="14" id="KW-1185">Reference proteome</keyword>
<feature type="transmembrane region" description="Helical" evidence="8">
    <location>
        <begin position="252"/>
        <end position="276"/>
    </location>
</feature>
<evidence type="ECO:0000259" key="11">
    <source>
        <dbReference type="Pfam" id="PF12607"/>
    </source>
</evidence>
<dbReference type="Pfam" id="PF00924">
    <property type="entry name" value="MS_channel_2nd"/>
    <property type="match status" value="1"/>
</dbReference>
<dbReference type="AlphaFoldDB" id="A0A2S8SAV6"/>
<dbReference type="SUPFAM" id="SSF82861">
    <property type="entry name" value="Mechanosensitive channel protein MscS (YggB), transmembrane region"/>
    <property type="match status" value="1"/>
</dbReference>
<feature type="transmembrane region" description="Helical" evidence="8">
    <location>
        <begin position="288"/>
        <end position="306"/>
    </location>
</feature>
<feature type="transmembrane region" description="Helical" evidence="8">
    <location>
        <begin position="469"/>
        <end position="493"/>
    </location>
</feature>
<protein>
    <submittedName>
        <fullName evidence="13">Small-conductance mechanosensitive channel</fullName>
    </submittedName>
</protein>
<keyword evidence="3" id="KW-1003">Cell membrane</keyword>
<keyword evidence="6 8" id="KW-0472">Membrane</keyword>
<dbReference type="InterPro" id="IPR006685">
    <property type="entry name" value="MscS_channel_2nd"/>
</dbReference>
<dbReference type="PANTHER" id="PTHR30347:SF1">
    <property type="entry name" value="MECHANOSENSITIVE CHANNEL MSCK"/>
    <property type="match status" value="1"/>
</dbReference>
<evidence type="ECO:0000259" key="12">
    <source>
        <dbReference type="Pfam" id="PF21082"/>
    </source>
</evidence>
<feature type="chain" id="PRO_5015516225" evidence="9">
    <location>
        <begin position="28"/>
        <end position="818"/>
    </location>
</feature>
<dbReference type="Gene3D" id="3.30.70.100">
    <property type="match status" value="1"/>
</dbReference>
<dbReference type="InterPro" id="IPR052702">
    <property type="entry name" value="MscS-like_channel"/>
</dbReference>
<feature type="transmembrane region" description="Helical" evidence="8">
    <location>
        <begin position="588"/>
        <end position="617"/>
    </location>
</feature>
<evidence type="ECO:0000313" key="14">
    <source>
        <dbReference type="Proteomes" id="UP000238338"/>
    </source>
</evidence>
<sequence>MRRRALPLLILAAWLVAALAGFGPAPAAWAQTAATETAAQTAPDYATWEKDASDAEKVLADDRASNTALDEMRARIVTWRAKFLAAQSANAAQIETVKSQITAHGPAPAEGQSEAEDIATRRAALNEQLSKLQAPGIKAVEAYSRADGIIRQIDGRIRARQANELLKIWPSPINPINWPAGWAVLQQGVKTLWRETSGAWDNPARRDQLRNNLPAIALYLVFAGLLLAKGPSVMERLTTRLQRRLSVRGRTLVAAIVSLGQVLVPVFGMMLLVAAVHSSGLAGQRATALIEALPAVALIFFFARWLSGWIFGPAAVHAGVSKGNAEARFHITIIGLIFALEIFRRAFTVEVRPPLSMAAQSVWGAPLVCLVAVFLFRLGQILRRSVEARSEKEAAAFRDSLVKLIGTALMGVAVVGPAMAVIGYVNAANALVWPTVVSLALLGFTILIQRFATDIYLMITRAGEEGREALVPVLIGAVLTLAALPPLALIWGARTADLSEIWTRFSEGFAIGETRISPSILFTFVLVFIFGYMLTRLVQGALKSSVLPRTRLDKGAQNAVAAGVGYIGLFLAGLGAITAAGIDLSALAYVAGALSVGIGFGLQNIVQNFVSGIILLIERPISEGDMIEVNGQFGTVKGISVRSTWIETFDKTDVIVPNADLISGVVTNLTRGNLTGRLIIPVGVAYGSDTRKVEAILREIAEAQPLVLVNPAPGVVFSGFGADSLNFEIRAILSDVNFKLVVQTEILHQIAERFAAEGIEIPFAQRDIWLRNPEALADAAAGRRPAAAPPVPPKPEAAPAEVRPGDIHNDPYDEDDPR</sequence>
<dbReference type="InterPro" id="IPR049278">
    <property type="entry name" value="MS_channel_C"/>
</dbReference>
<feature type="compositionally biased region" description="Pro residues" evidence="7">
    <location>
        <begin position="787"/>
        <end position="796"/>
    </location>
</feature>
<dbReference type="GO" id="GO:0008381">
    <property type="term" value="F:mechanosensitive monoatomic ion channel activity"/>
    <property type="evidence" value="ECO:0007669"/>
    <property type="project" value="UniProtKB-ARBA"/>
</dbReference>
<name>A0A2S8SAV6_9RHOB</name>
<dbReference type="InterPro" id="IPR022249">
    <property type="entry name" value="DUF3772"/>
</dbReference>
<dbReference type="GO" id="GO:0005886">
    <property type="term" value="C:plasma membrane"/>
    <property type="evidence" value="ECO:0007669"/>
    <property type="project" value="UniProtKB-SubCell"/>
</dbReference>
<dbReference type="Gene3D" id="1.10.287.1260">
    <property type="match status" value="1"/>
</dbReference>
<feature type="transmembrane region" description="Helical" evidence="8">
    <location>
        <begin position="213"/>
        <end position="231"/>
    </location>
</feature>
<dbReference type="RefSeq" id="WP_211301682.1">
    <property type="nucleotide sequence ID" value="NZ_PVEP01000002.1"/>
</dbReference>
<evidence type="ECO:0000256" key="1">
    <source>
        <dbReference type="ARBA" id="ARBA00004651"/>
    </source>
</evidence>